<protein>
    <submittedName>
        <fullName evidence="1">Uncharacterized protein</fullName>
    </submittedName>
</protein>
<sequence>MLLHDKIINAEFSPVKQGTFQGLKHHRM</sequence>
<name>A0A2P2Q8R8_RHIMU</name>
<organism evidence="1">
    <name type="scientific">Rhizophora mucronata</name>
    <name type="common">Asiatic mangrove</name>
    <dbReference type="NCBI Taxonomy" id="61149"/>
    <lineage>
        <taxon>Eukaryota</taxon>
        <taxon>Viridiplantae</taxon>
        <taxon>Streptophyta</taxon>
        <taxon>Embryophyta</taxon>
        <taxon>Tracheophyta</taxon>
        <taxon>Spermatophyta</taxon>
        <taxon>Magnoliopsida</taxon>
        <taxon>eudicotyledons</taxon>
        <taxon>Gunneridae</taxon>
        <taxon>Pentapetalae</taxon>
        <taxon>rosids</taxon>
        <taxon>fabids</taxon>
        <taxon>Malpighiales</taxon>
        <taxon>Rhizophoraceae</taxon>
        <taxon>Rhizophora</taxon>
    </lineage>
</organism>
<accession>A0A2P2Q8R8</accession>
<proteinExistence type="predicted"/>
<evidence type="ECO:0000313" key="1">
    <source>
        <dbReference type="EMBL" id="MBX63360.1"/>
    </source>
</evidence>
<dbReference type="EMBL" id="GGEC01082876">
    <property type="protein sequence ID" value="MBX63360.1"/>
    <property type="molecule type" value="Transcribed_RNA"/>
</dbReference>
<dbReference type="AlphaFoldDB" id="A0A2P2Q8R8"/>
<reference evidence="1" key="1">
    <citation type="submission" date="2018-02" db="EMBL/GenBank/DDBJ databases">
        <title>Rhizophora mucronata_Transcriptome.</title>
        <authorList>
            <person name="Meera S.P."/>
            <person name="Sreeshan A."/>
            <person name="Augustine A."/>
        </authorList>
    </citation>
    <scope>NUCLEOTIDE SEQUENCE</scope>
    <source>
        <tissue evidence="1">Leaf</tissue>
    </source>
</reference>